<dbReference type="AlphaFoldDB" id="E4ZU40"/>
<evidence type="ECO:0000313" key="2">
    <source>
        <dbReference type="EMBL" id="CBX94750.1"/>
    </source>
</evidence>
<accession>E4ZU40</accession>
<dbReference type="Proteomes" id="UP000002668">
    <property type="component" value="Genome"/>
</dbReference>
<keyword evidence="3" id="KW-1185">Reference proteome</keyword>
<evidence type="ECO:0000313" key="3">
    <source>
        <dbReference type="Proteomes" id="UP000002668"/>
    </source>
</evidence>
<protein>
    <submittedName>
        <fullName evidence="2">Predicted protein</fullName>
    </submittedName>
</protein>
<feature type="region of interest" description="Disordered" evidence="1">
    <location>
        <begin position="1"/>
        <end position="60"/>
    </location>
</feature>
<name>E4ZU40_LEPMJ</name>
<organism evidence="3">
    <name type="scientific">Leptosphaeria maculans (strain JN3 / isolate v23.1.3 / race Av1-4-5-6-7-8)</name>
    <name type="common">Blackleg fungus</name>
    <name type="synonym">Phoma lingam</name>
    <dbReference type="NCBI Taxonomy" id="985895"/>
    <lineage>
        <taxon>Eukaryota</taxon>
        <taxon>Fungi</taxon>
        <taxon>Dikarya</taxon>
        <taxon>Ascomycota</taxon>
        <taxon>Pezizomycotina</taxon>
        <taxon>Dothideomycetes</taxon>
        <taxon>Pleosporomycetidae</taxon>
        <taxon>Pleosporales</taxon>
        <taxon>Pleosporineae</taxon>
        <taxon>Leptosphaeriaceae</taxon>
        <taxon>Plenodomus</taxon>
        <taxon>Plenodomus lingam/Leptosphaeria maculans species complex</taxon>
    </lineage>
</organism>
<dbReference type="EMBL" id="FP929125">
    <property type="protein sequence ID" value="CBX94750.1"/>
    <property type="molecule type" value="Genomic_DNA"/>
</dbReference>
<dbReference type="VEuPathDB" id="FungiDB:LEMA_uP117530.1"/>
<dbReference type="InParanoid" id="E4ZU40"/>
<dbReference type="HOGENOM" id="CLU_2373164_0_0_1"/>
<evidence type="ECO:0000256" key="1">
    <source>
        <dbReference type="SAM" id="MobiDB-lite"/>
    </source>
</evidence>
<proteinExistence type="predicted"/>
<feature type="compositionally biased region" description="Polar residues" evidence="1">
    <location>
        <begin position="10"/>
        <end position="20"/>
    </location>
</feature>
<sequence>MVNARARTSLLAQRLSTNAGPSPPPPPKHRHQPEAIRTDFPKGPSSSKPHTPTPFLPSRRRNICTTVVAVPAHWYLSSNSGQHLLTNPALATCSR</sequence>
<gene>
    <name evidence="2" type="ORF">LEMA_uP117530.1</name>
</gene>
<reference evidence="3" key="1">
    <citation type="journal article" date="2011" name="Nat. Commun.">
        <title>Effector diversification within compartments of the Leptosphaeria maculans genome affected by Repeat-Induced Point mutations.</title>
        <authorList>
            <person name="Rouxel T."/>
            <person name="Grandaubert J."/>
            <person name="Hane J.K."/>
            <person name="Hoede C."/>
            <person name="van de Wouw A.P."/>
            <person name="Couloux A."/>
            <person name="Dominguez V."/>
            <person name="Anthouard V."/>
            <person name="Bally P."/>
            <person name="Bourras S."/>
            <person name="Cozijnsen A.J."/>
            <person name="Ciuffetti L.M."/>
            <person name="Degrave A."/>
            <person name="Dilmaghani A."/>
            <person name="Duret L."/>
            <person name="Fudal I."/>
            <person name="Goodwin S.B."/>
            <person name="Gout L."/>
            <person name="Glaser N."/>
            <person name="Linglin J."/>
            <person name="Kema G.H.J."/>
            <person name="Lapalu N."/>
            <person name="Lawrence C.B."/>
            <person name="May K."/>
            <person name="Meyer M."/>
            <person name="Ollivier B."/>
            <person name="Poulain J."/>
            <person name="Schoch C.L."/>
            <person name="Simon A."/>
            <person name="Spatafora J.W."/>
            <person name="Stachowiak A."/>
            <person name="Turgeon B.G."/>
            <person name="Tyler B.M."/>
            <person name="Vincent D."/>
            <person name="Weissenbach J."/>
            <person name="Amselem J."/>
            <person name="Quesneville H."/>
            <person name="Oliver R.P."/>
            <person name="Wincker P."/>
            <person name="Balesdent M.-H."/>
            <person name="Howlett B.J."/>
        </authorList>
    </citation>
    <scope>NUCLEOTIDE SEQUENCE [LARGE SCALE GENOMIC DNA]</scope>
    <source>
        <strain evidence="3">JN3 / isolate v23.1.3 / race Av1-4-5-6-7-8</strain>
    </source>
</reference>